<keyword evidence="4" id="KW-0805">Transcription regulation</keyword>
<keyword evidence="2" id="KW-0678">Repressor</keyword>
<name>A0A4R1BHW1_9ACTN</name>
<dbReference type="GO" id="GO:0045892">
    <property type="term" value="P:negative regulation of DNA-templated transcription"/>
    <property type="evidence" value="ECO:0007669"/>
    <property type="project" value="TreeGrafter"/>
</dbReference>
<dbReference type="EMBL" id="SKBU01000015">
    <property type="protein sequence ID" value="TCJ16811.1"/>
    <property type="molecule type" value="Genomic_DNA"/>
</dbReference>
<dbReference type="InterPro" id="IPR036388">
    <property type="entry name" value="WH-like_DNA-bd_sf"/>
</dbReference>
<keyword evidence="3 7" id="KW-0862">Zinc</keyword>
<dbReference type="GO" id="GO:1900376">
    <property type="term" value="P:regulation of secondary metabolite biosynthetic process"/>
    <property type="evidence" value="ECO:0007669"/>
    <property type="project" value="TreeGrafter"/>
</dbReference>
<evidence type="ECO:0000313" key="9">
    <source>
        <dbReference type="Proteomes" id="UP000295244"/>
    </source>
</evidence>
<dbReference type="PANTHER" id="PTHR33202">
    <property type="entry name" value="ZINC UPTAKE REGULATION PROTEIN"/>
    <property type="match status" value="1"/>
</dbReference>
<feature type="binding site" evidence="7">
    <location>
        <position position="135"/>
    </location>
    <ligand>
        <name>Zn(2+)</name>
        <dbReference type="ChEBI" id="CHEBI:29105"/>
    </ligand>
</feature>
<evidence type="ECO:0000256" key="5">
    <source>
        <dbReference type="ARBA" id="ARBA00023125"/>
    </source>
</evidence>
<keyword evidence="7" id="KW-0479">Metal-binding</keyword>
<dbReference type="AlphaFoldDB" id="A0A4R1BHW1"/>
<feature type="binding site" evidence="7">
    <location>
        <position position="95"/>
    </location>
    <ligand>
        <name>Zn(2+)</name>
        <dbReference type="ChEBI" id="CHEBI:29105"/>
    </ligand>
</feature>
<dbReference type="Proteomes" id="UP000295244">
    <property type="component" value="Unassembled WGS sequence"/>
</dbReference>
<dbReference type="InterPro" id="IPR036390">
    <property type="entry name" value="WH_DNA-bd_sf"/>
</dbReference>
<dbReference type="InterPro" id="IPR043135">
    <property type="entry name" value="Fur_C"/>
</dbReference>
<comment type="cofactor">
    <cofactor evidence="7">
        <name>Zn(2+)</name>
        <dbReference type="ChEBI" id="CHEBI:29105"/>
    </cofactor>
    <text evidence="7">Binds 1 zinc ion per subunit.</text>
</comment>
<dbReference type="RefSeq" id="WP_132691018.1">
    <property type="nucleotide sequence ID" value="NZ_SKBU01000015.1"/>
</dbReference>
<organism evidence="8 9">
    <name type="scientific">Rubrobacter taiwanensis</name>
    <dbReference type="NCBI Taxonomy" id="185139"/>
    <lineage>
        <taxon>Bacteria</taxon>
        <taxon>Bacillati</taxon>
        <taxon>Actinomycetota</taxon>
        <taxon>Rubrobacteria</taxon>
        <taxon>Rubrobacterales</taxon>
        <taxon>Rubrobacteraceae</taxon>
        <taxon>Rubrobacter</taxon>
    </lineage>
</organism>
<evidence type="ECO:0000256" key="6">
    <source>
        <dbReference type="ARBA" id="ARBA00023163"/>
    </source>
</evidence>
<evidence type="ECO:0000256" key="2">
    <source>
        <dbReference type="ARBA" id="ARBA00022491"/>
    </source>
</evidence>
<evidence type="ECO:0000256" key="3">
    <source>
        <dbReference type="ARBA" id="ARBA00022833"/>
    </source>
</evidence>
<evidence type="ECO:0000256" key="7">
    <source>
        <dbReference type="PIRSR" id="PIRSR602481-1"/>
    </source>
</evidence>
<sequence>MSRVEQDIRDKFRRSGYTLTSQRRAVLDALRDSDGHPSAEEIYLAVKKKNPRVALGTVYQALSVLEEIGVIDTKHWSDSPTRYDLNTEPHCDIRCVRCGRVDEIPDVDLGDLHSRLQPNTPYEITEAALVVEGICPACRT</sequence>
<dbReference type="InterPro" id="IPR002481">
    <property type="entry name" value="FUR"/>
</dbReference>
<dbReference type="PANTHER" id="PTHR33202:SF7">
    <property type="entry name" value="FERRIC UPTAKE REGULATION PROTEIN"/>
    <property type="match status" value="1"/>
</dbReference>
<evidence type="ECO:0000256" key="1">
    <source>
        <dbReference type="ARBA" id="ARBA00007957"/>
    </source>
</evidence>
<evidence type="ECO:0000313" key="8">
    <source>
        <dbReference type="EMBL" id="TCJ16811.1"/>
    </source>
</evidence>
<dbReference type="OrthoDB" id="5242893at2"/>
<dbReference type="Gene3D" id="3.30.1490.190">
    <property type="match status" value="1"/>
</dbReference>
<dbReference type="Gene3D" id="1.10.10.10">
    <property type="entry name" value="Winged helix-like DNA-binding domain superfamily/Winged helix DNA-binding domain"/>
    <property type="match status" value="1"/>
</dbReference>
<dbReference type="Pfam" id="PF01475">
    <property type="entry name" value="FUR"/>
    <property type="match status" value="1"/>
</dbReference>
<gene>
    <name evidence="8" type="ORF">E0L93_08805</name>
</gene>
<protein>
    <submittedName>
        <fullName evidence="8">Transcriptional repressor</fullName>
    </submittedName>
</protein>
<keyword evidence="6" id="KW-0804">Transcription</keyword>
<reference evidence="8 9" key="1">
    <citation type="submission" date="2019-03" db="EMBL/GenBank/DDBJ databases">
        <title>Whole genome sequence of a novel Rubrobacter taiwanensis strain, isolated from Yellowstone National Park.</title>
        <authorList>
            <person name="Freed S."/>
            <person name="Ramaley R.F."/>
            <person name="Kyndt J.A."/>
        </authorList>
    </citation>
    <scope>NUCLEOTIDE SEQUENCE [LARGE SCALE GENOMIC DNA]</scope>
    <source>
        <strain evidence="8 9">Yellowstone</strain>
    </source>
</reference>
<feature type="binding site" evidence="7">
    <location>
        <position position="98"/>
    </location>
    <ligand>
        <name>Zn(2+)</name>
        <dbReference type="ChEBI" id="CHEBI:29105"/>
    </ligand>
</feature>
<feature type="binding site" evidence="7">
    <location>
        <position position="138"/>
    </location>
    <ligand>
        <name>Zn(2+)</name>
        <dbReference type="ChEBI" id="CHEBI:29105"/>
    </ligand>
</feature>
<dbReference type="GO" id="GO:0000976">
    <property type="term" value="F:transcription cis-regulatory region binding"/>
    <property type="evidence" value="ECO:0007669"/>
    <property type="project" value="TreeGrafter"/>
</dbReference>
<keyword evidence="9" id="KW-1185">Reference proteome</keyword>
<dbReference type="CDD" id="cd07153">
    <property type="entry name" value="Fur_like"/>
    <property type="match status" value="1"/>
</dbReference>
<accession>A0A4R1BHW1</accession>
<comment type="caution">
    <text evidence="8">The sequence shown here is derived from an EMBL/GenBank/DDBJ whole genome shotgun (WGS) entry which is preliminary data.</text>
</comment>
<dbReference type="SUPFAM" id="SSF46785">
    <property type="entry name" value="Winged helix' DNA-binding domain"/>
    <property type="match status" value="1"/>
</dbReference>
<evidence type="ECO:0000256" key="4">
    <source>
        <dbReference type="ARBA" id="ARBA00023015"/>
    </source>
</evidence>
<keyword evidence="5" id="KW-0238">DNA-binding</keyword>
<dbReference type="GO" id="GO:0003700">
    <property type="term" value="F:DNA-binding transcription factor activity"/>
    <property type="evidence" value="ECO:0007669"/>
    <property type="project" value="InterPro"/>
</dbReference>
<comment type="similarity">
    <text evidence="1">Belongs to the Fur family.</text>
</comment>
<dbReference type="GO" id="GO:0008270">
    <property type="term" value="F:zinc ion binding"/>
    <property type="evidence" value="ECO:0007669"/>
    <property type="project" value="TreeGrafter"/>
</dbReference>
<proteinExistence type="inferred from homology"/>